<dbReference type="Proteomes" id="UP000295560">
    <property type="component" value="Unassembled WGS sequence"/>
</dbReference>
<dbReference type="GO" id="GO:0006950">
    <property type="term" value="P:response to stress"/>
    <property type="evidence" value="ECO:0007669"/>
    <property type="project" value="TreeGrafter"/>
</dbReference>
<dbReference type="RefSeq" id="WP_424511197.1">
    <property type="nucleotide sequence ID" value="NZ_SMFZ01000001.1"/>
</dbReference>
<proteinExistence type="predicted"/>
<dbReference type="GO" id="GO:0003700">
    <property type="term" value="F:DNA-binding transcription factor activity"/>
    <property type="evidence" value="ECO:0007669"/>
    <property type="project" value="InterPro"/>
</dbReference>
<dbReference type="AlphaFoldDB" id="A0A4R1HQE8"/>
<evidence type="ECO:0000256" key="3">
    <source>
        <dbReference type="ARBA" id="ARBA00023163"/>
    </source>
</evidence>
<dbReference type="SUPFAM" id="SSF46785">
    <property type="entry name" value="Winged helix' DNA-binding domain"/>
    <property type="match status" value="1"/>
</dbReference>
<dbReference type="Gene3D" id="1.10.10.10">
    <property type="entry name" value="Winged helix-like DNA-binding domain superfamily/Winged helix DNA-binding domain"/>
    <property type="match status" value="1"/>
</dbReference>
<keyword evidence="3" id="KW-0804">Transcription</keyword>
<dbReference type="InterPro" id="IPR039422">
    <property type="entry name" value="MarR/SlyA-like"/>
</dbReference>
<protein>
    <submittedName>
        <fullName evidence="5">MarR family protein</fullName>
    </submittedName>
</protein>
<feature type="domain" description="HTH marR-type" evidence="4">
    <location>
        <begin position="30"/>
        <end position="130"/>
    </location>
</feature>
<dbReference type="SMART" id="SM00347">
    <property type="entry name" value="HTH_MARR"/>
    <property type="match status" value="1"/>
</dbReference>
<organism evidence="5 6">
    <name type="scientific">Pseudonocardia endophytica</name>
    <dbReference type="NCBI Taxonomy" id="401976"/>
    <lineage>
        <taxon>Bacteria</taxon>
        <taxon>Bacillati</taxon>
        <taxon>Actinomycetota</taxon>
        <taxon>Actinomycetes</taxon>
        <taxon>Pseudonocardiales</taxon>
        <taxon>Pseudonocardiaceae</taxon>
        <taxon>Pseudonocardia</taxon>
    </lineage>
</organism>
<evidence type="ECO:0000256" key="1">
    <source>
        <dbReference type="ARBA" id="ARBA00023015"/>
    </source>
</evidence>
<evidence type="ECO:0000313" key="6">
    <source>
        <dbReference type="Proteomes" id="UP000295560"/>
    </source>
</evidence>
<keyword evidence="2" id="KW-0238">DNA-binding</keyword>
<accession>A0A4R1HQE8</accession>
<dbReference type="PANTHER" id="PTHR33164:SF64">
    <property type="entry name" value="TRANSCRIPTIONAL REGULATOR SLYA"/>
    <property type="match status" value="1"/>
</dbReference>
<dbReference type="InterPro" id="IPR000835">
    <property type="entry name" value="HTH_MarR-typ"/>
</dbReference>
<evidence type="ECO:0000259" key="4">
    <source>
        <dbReference type="SMART" id="SM00347"/>
    </source>
</evidence>
<dbReference type="InterPro" id="IPR011991">
    <property type="entry name" value="ArsR-like_HTH"/>
</dbReference>
<keyword evidence="1" id="KW-0805">Transcription regulation</keyword>
<name>A0A4R1HQE8_PSEEN</name>
<evidence type="ECO:0000256" key="2">
    <source>
        <dbReference type="ARBA" id="ARBA00023125"/>
    </source>
</evidence>
<dbReference type="InterPro" id="IPR036388">
    <property type="entry name" value="WH-like_DNA-bd_sf"/>
</dbReference>
<evidence type="ECO:0000313" key="5">
    <source>
        <dbReference type="EMBL" id="TCK24318.1"/>
    </source>
</evidence>
<dbReference type="InterPro" id="IPR036390">
    <property type="entry name" value="WH_DNA-bd_sf"/>
</dbReference>
<keyword evidence="6" id="KW-1185">Reference proteome</keyword>
<comment type="caution">
    <text evidence="5">The sequence shown here is derived from an EMBL/GenBank/DDBJ whole genome shotgun (WGS) entry which is preliminary data.</text>
</comment>
<sequence>MTIPADDPTRQSHIKPLMDLLRHMDDDIASLYAERGVTVRTRFSIVLIRLHHLGPLTVRELAREIDVTHSAMSQTVAALRRQGMVATAPGSDARTRTVSLTDRGRETVPFLEAEWRATEASMADLEAEVPYPLGRVVSDIAEALRRKSFRDRIVGHLESP</sequence>
<dbReference type="GO" id="GO:0003677">
    <property type="term" value="F:DNA binding"/>
    <property type="evidence" value="ECO:0007669"/>
    <property type="project" value="UniProtKB-KW"/>
</dbReference>
<reference evidence="5 6" key="1">
    <citation type="submission" date="2019-03" db="EMBL/GenBank/DDBJ databases">
        <title>Sequencing the genomes of 1000 actinobacteria strains.</title>
        <authorList>
            <person name="Klenk H.-P."/>
        </authorList>
    </citation>
    <scope>NUCLEOTIDE SEQUENCE [LARGE SCALE GENOMIC DNA]</scope>
    <source>
        <strain evidence="5 6">DSM 44969</strain>
    </source>
</reference>
<dbReference type="EMBL" id="SMFZ01000001">
    <property type="protein sequence ID" value="TCK24318.1"/>
    <property type="molecule type" value="Genomic_DNA"/>
</dbReference>
<dbReference type="CDD" id="cd00090">
    <property type="entry name" value="HTH_ARSR"/>
    <property type="match status" value="1"/>
</dbReference>
<dbReference type="Pfam" id="PF12802">
    <property type="entry name" value="MarR_2"/>
    <property type="match status" value="1"/>
</dbReference>
<gene>
    <name evidence="5" type="ORF">EV378_0090</name>
</gene>
<dbReference type="PANTHER" id="PTHR33164">
    <property type="entry name" value="TRANSCRIPTIONAL REGULATOR, MARR FAMILY"/>
    <property type="match status" value="1"/>
</dbReference>